<accession>A0A6J7X3Y9</accession>
<protein>
    <recommendedName>
        <fullName evidence="2">Major tropism determinant N-terminal domain-containing protein</fullName>
    </recommendedName>
</protein>
<sequence length="416" mass="41428">MSNTIRIKRRANGGGAGAPASLANAELAFNEQTNILYYGTGTGGAGGSATSIIPIAGDGAFVDLSSNQTIGGNKTFSNTISADIDGNAATATAADTATTADEAIALQTGRTISITGDIAYTSDAFDGTADVTGTGTLATVNTDVGTYTKVTVNGKGLVTAAADAVLNDLSAATGNYSMGDNLITNLADPVSATDAANKQYVDSVAQGLNVKQSVVATTTGNITLSGLTTQSGGDWTSSLTTGARILVKNQTAPAENGIYVASSTSWSRSADADTWAELVSAFTFVETGATQADSGWVCTVNAGGTLGVTAVTWAQFSAAGSYTAGTGLTLTGNEFSITNTAVTASTYGAASETLTITVNAQGQLTAASSQSIAIDTTQVSGLGTIATQDSDDVNITGGSIQNLTTFNGITIDGGTF</sequence>
<evidence type="ECO:0008006" key="2">
    <source>
        <dbReference type="Google" id="ProtNLM"/>
    </source>
</evidence>
<name>A0A6J7X3Y9_9CAUD</name>
<gene>
    <name evidence="1" type="ORF">UFOVP746_50</name>
</gene>
<dbReference type="Gene3D" id="6.10.140.2190">
    <property type="match status" value="1"/>
</dbReference>
<evidence type="ECO:0000313" key="1">
    <source>
        <dbReference type="EMBL" id="CAB5225668.1"/>
    </source>
</evidence>
<reference evidence="1" key="1">
    <citation type="submission" date="2020-05" db="EMBL/GenBank/DDBJ databases">
        <authorList>
            <person name="Chiriac C."/>
            <person name="Salcher M."/>
            <person name="Ghai R."/>
            <person name="Kavagutti S V."/>
        </authorList>
    </citation>
    <scope>NUCLEOTIDE SEQUENCE</scope>
</reference>
<proteinExistence type="predicted"/>
<organism evidence="1">
    <name type="scientific">uncultured Caudovirales phage</name>
    <dbReference type="NCBI Taxonomy" id="2100421"/>
    <lineage>
        <taxon>Viruses</taxon>
        <taxon>Duplodnaviria</taxon>
        <taxon>Heunggongvirae</taxon>
        <taxon>Uroviricota</taxon>
        <taxon>Caudoviricetes</taxon>
        <taxon>Peduoviridae</taxon>
        <taxon>Maltschvirus</taxon>
        <taxon>Maltschvirus maltsch</taxon>
    </lineage>
</organism>
<dbReference type="EMBL" id="LR798342">
    <property type="protein sequence ID" value="CAB5225668.1"/>
    <property type="molecule type" value="Genomic_DNA"/>
</dbReference>